<accession>A0A3B3CQX9</accession>
<evidence type="ECO:0000313" key="2">
    <source>
        <dbReference type="Proteomes" id="UP000261560"/>
    </source>
</evidence>
<sequence>MLSLSQKGVLCQTYHPLLSTLWVCITFNWAGCQTRSLSAAQVDISGAWKSAGTARTTPAWLLTKAPPSQTACSRGRRSFSSGTCFMWQDFSLFATSGTNNVWQSG</sequence>
<dbReference type="AlphaFoldDB" id="A0A3B3CQX9"/>
<protein>
    <submittedName>
        <fullName evidence="1">Uncharacterized protein</fullName>
    </submittedName>
</protein>
<reference evidence="1" key="1">
    <citation type="submission" date="2025-08" db="UniProtKB">
        <authorList>
            <consortium name="Ensembl"/>
        </authorList>
    </citation>
    <scope>IDENTIFICATION</scope>
</reference>
<evidence type="ECO:0000313" key="1">
    <source>
        <dbReference type="Ensembl" id="ENSOMEP00000020267.1"/>
    </source>
</evidence>
<dbReference type="Proteomes" id="UP000261560">
    <property type="component" value="Unplaced"/>
</dbReference>
<dbReference type="PaxDb" id="30732-ENSOMEP00000020267"/>
<keyword evidence="2" id="KW-1185">Reference proteome</keyword>
<organism evidence="1 2">
    <name type="scientific">Oryzias melastigma</name>
    <name type="common">Marine medaka</name>
    <dbReference type="NCBI Taxonomy" id="30732"/>
    <lineage>
        <taxon>Eukaryota</taxon>
        <taxon>Metazoa</taxon>
        <taxon>Chordata</taxon>
        <taxon>Craniata</taxon>
        <taxon>Vertebrata</taxon>
        <taxon>Euteleostomi</taxon>
        <taxon>Actinopterygii</taxon>
        <taxon>Neopterygii</taxon>
        <taxon>Teleostei</taxon>
        <taxon>Neoteleostei</taxon>
        <taxon>Acanthomorphata</taxon>
        <taxon>Ovalentaria</taxon>
        <taxon>Atherinomorphae</taxon>
        <taxon>Beloniformes</taxon>
        <taxon>Adrianichthyidae</taxon>
        <taxon>Oryziinae</taxon>
        <taxon>Oryzias</taxon>
    </lineage>
</organism>
<dbReference type="Ensembl" id="ENSOMET00000029701.1">
    <property type="protein sequence ID" value="ENSOMEP00000020267.1"/>
    <property type="gene ID" value="ENSOMEG00000022104.1"/>
</dbReference>
<proteinExistence type="predicted"/>
<reference evidence="1" key="2">
    <citation type="submission" date="2025-09" db="UniProtKB">
        <authorList>
            <consortium name="Ensembl"/>
        </authorList>
    </citation>
    <scope>IDENTIFICATION</scope>
</reference>
<name>A0A3B3CQX9_ORYME</name>